<evidence type="ECO:0000313" key="3">
    <source>
        <dbReference type="EMBL" id="KKQ69563.1"/>
    </source>
</evidence>
<name>A0A0G0JPQ5_9BACT</name>
<gene>
    <name evidence="3" type="ORF">US90_C0015G0006</name>
</gene>
<keyword evidence="2" id="KW-0472">Membrane</keyword>
<feature type="compositionally biased region" description="Low complexity" evidence="1">
    <location>
        <begin position="79"/>
        <end position="94"/>
    </location>
</feature>
<dbReference type="AlphaFoldDB" id="A0A0G0JPQ5"/>
<protein>
    <submittedName>
        <fullName evidence="3">Uncharacterized protein</fullName>
    </submittedName>
</protein>
<sequence>MKNTKLSRYLLFISGATLFTIIVMIVQKSYSNLITPINQANSNLLIKPIDPHLDTETLLEIGQKIEYQPSDIIFSAPIPSDSTPSSEASPSSVL</sequence>
<proteinExistence type="predicted"/>
<comment type="caution">
    <text evidence="3">The sequence shown here is derived from an EMBL/GenBank/DDBJ whole genome shotgun (WGS) entry which is preliminary data.</text>
</comment>
<keyword evidence="2" id="KW-1133">Transmembrane helix</keyword>
<accession>A0A0G0JPQ5</accession>
<organism evidence="3 4">
    <name type="scientific">Candidatus Shapirobacteria bacterium GW2011_GWE2_38_30</name>
    <dbReference type="NCBI Taxonomy" id="1618490"/>
    <lineage>
        <taxon>Bacteria</taxon>
        <taxon>Candidatus Shapironibacteriota</taxon>
    </lineage>
</organism>
<dbReference type="STRING" id="1618490.US90_C0015G0006"/>
<feature type="region of interest" description="Disordered" evidence="1">
    <location>
        <begin position="75"/>
        <end position="94"/>
    </location>
</feature>
<evidence type="ECO:0000313" key="4">
    <source>
        <dbReference type="Proteomes" id="UP000034406"/>
    </source>
</evidence>
<evidence type="ECO:0000256" key="2">
    <source>
        <dbReference type="SAM" id="Phobius"/>
    </source>
</evidence>
<keyword evidence="2" id="KW-0812">Transmembrane</keyword>
<reference evidence="3 4" key="1">
    <citation type="journal article" date="2015" name="Nature">
        <title>rRNA introns, odd ribosomes, and small enigmatic genomes across a large radiation of phyla.</title>
        <authorList>
            <person name="Brown C.T."/>
            <person name="Hug L.A."/>
            <person name="Thomas B.C."/>
            <person name="Sharon I."/>
            <person name="Castelle C.J."/>
            <person name="Singh A."/>
            <person name="Wilkins M.J."/>
            <person name="Williams K.H."/>
            <person name="Banfield J.F."/>
        </authorList>
    </citation>
    <scope>NUCLEOTIDE SEQUENCE [LARGE SCALE GENOMIC DNA]</scope>
</reference>
<dbReference type="EMBL" id="LBUT01000015">
    <property type="protein sequence ID" value="KKQ69563.1"/>
    <property type="molecule type" value="Genomic_DNA"/>
</dbReference>
<dbReference type="Proteomes" id="UP000034406">
    <property type="component" value="Unassembled WGS sequence"/>
</dbReference>
<evidence type="ECO:0000256" key="1">
    <source>
        <dbReference type="SAM" id="MobiDB-lite"/>
    </source>
</evidence>
<feature type="transmembrane region" description="Helical" evidence="2">
    <location>
        <begin position="6"/>
        <end position="26"/>
    </location>
</feature>